<keyword evidence="6" id="KW-0472">Membrane</keyword>
<comment type="caution">
    <text evidence="9">The sequence shown here is derived from an EMBL/GenBank/DDBJ whole genome shotgun (WGS) entry which is preliminary data.</text>
</comment>
<comment type="similarity">
    <text evidence="1">Belongs to the glycosyl hydrolase 3 family.</text>
</comment>
<dbReference type="InterPro" id="IPR044993">
    <property type="entry name" value="BXL"/>
</dbReference>
<dbReference type="InterPro" id="IPR002772">
    <property type="entry name" value="Glyco_hydro_3_C"/>
</dbReference>
<feature type="compositionally biased region" description="Acidic residues" evidence="5">
    <location>
        <begin position="135"/>
        <end position="160"/>
    </location>
</feature>
<keyword evidence="2" id="KW-0732">Signal</keyword>
<feature type="compositionally biased region" description="Low complexity" evidence="5">
    <location>
        <begin position="214"/>
        <end position="228"/>
    </location>
</feature>
<dbReference type="SUPFAM" id="SSF51445">
    <property type="entry name" value="(Trans)glycosidases"/>
    <property type="match status" value="1"/>
</dbReference>
<evidence type="ECO:0000256" key="3">
    <source>
        <dbReference type="ARBA" id="ARBA00022801"/>
    </source>
</evidence>
<evidence type="ECO:0000256" key="6">
    <source>
        <dbReference type="SAM" id="Phobius"/>
    </source>
</evidence>
<dbReference type="AlphaFoldDB" id="A0AAD5DPS2"/>
<evidence type="ECO:0000313" key="10">
    <source>
        <dbReference type="Proteomes" id="UP001205105"/>
    </source>
</evidence>
<evidence type="ECO:0000259" key="8">
    <source>
        <dbReference type="Pfam" id="PF01915"/>
    </source>
</evidence>
<accession>A0AAD5DPS2</accession>
<sequence length="1054" mass="113609">MGAPLLEAPGRFHGAQRSRLGLLLALLAVLAVPLAIVAVLKGGAPQTPTALLRLRRGLPLGQADPPTVPQLGGSSGTAALREGLSAGKRAPAAGNAAEAAVDQQQAGAAAAAARAAAAADKDTEETEAQPQPDFELAEEEERIEDEEKLQEEEEEEEEEQGWGSTPRTQGGQQRPAAGGAAGDEEPVPLPGQQQQQQQQQQQHQSQPQQPPKPQSQRQPQQQSQQQPQREGKAQEVVGARIDESEDEEEEAAIALEMELTAKGEREGTTGQEQPPADSEQRFPWQNVSLSVEARVEALLQQLTPQQKVAQLQSRPNNGIPELAVPAFNWQEECLHGAKAGGLGLVSRSLGGTIYPINIAWAAAFDNDLALRVASQIGDEMRALYNRRFREGWPEQAYSNCFGPHVHIVRDPRWGRMAETFGEDPLVNANMGSAHVRGLQGGSGTNTYLKAAATCKHFIGNDLEGWTDANGLFVTRHNFDARISPADMRDSFLPPFEACVRDAQAASFMCSYNRVNGQPSCVNRELLQGVLRDQMGFQGYVVTDCTALTRMVQKPPEGPYVAHGNKHRASSLALQAGTDMGCHDFGYLNVTDVSAQELDQATRRVLTARVRQGHFNTLADMPFAELDNSAIGAEAHLATARELAVKGTVLLKNEGGVLPLRPAAIDRVALIGPFVDEPSYILGKYFGATSSKVITPLKAMQAALPDANIVYNASTARFFTTDNAQADADACEASDVCILFLGHRMSTKQSQWQREKFLGHQYDRLVEGEGYDRTSLKLMDTQEKLWQRIANLTTKPLVVVLTHGGPIDLSEMAASPRVGAILSMWHPGQVGMAAVADILVGKTAPSGRLPVTWYRDSYTQQLPMTDMRMRADGSYPGRTYRYWRGDAPLFEFGFGLSYVRWEFGTPKLRVLRERAGTARQLAAGGSSSGNAAPVVATAAVQLTNTADMAADTSVLLFLSYLGPDEAAGPGPHAIIAASRCTTSATTTDLVQRLVAYQRSGELAPAGTRQLSFDLRLGTGSKSSWAGFGDPQPPCGAYALRFGQDQLPAATLVLVP</sequence>
<dbReference type="SUPFAM" id="SSF52279">
    <property type="entry name" value="Beta-D-glucan exohydrolase, C-terminal domain"/>
    <property type="match status" value="1"/>
</dbReference>
<dbReference type="GO" id="GO:0009044">
    <property type="term" value="F:xylan 1,4-beta-xylosidase activity"/>
    <property type="evidence" value="ECO:0007669"/>
    <property type="project" value="InterPro"/>
</dbReference>
<dbReference type="Gene3D" id="3.20.20.300">
    <property type="entry name" value="Glycoside hydrolase, family 3, N-terminal domain"/>
    <property type="match status" value="1"/>
</dbReference>
<feature type="domain" description="Glycoside hydrolase family 3 C-terminal" evidence="8">
    <location>
        <begin position="647"/>
        <end position="897"/>
    </location>
</feature>
<dbReference type="InterPro" id="IPR036962">
    <property type="entry name" value="Glyco_hydro_3_N_sf"/>
</dbReference>
<keyword evidence="4" id="KW-0326">Glycosidase</keyword>
<name>A0AAD5DPS2_9CHLO</name>
<organism evidence="9 10">
    <name type="scientific">Chlorella ohadii</name>
    <dbReference type="NCBI Taxonomy" id="2649997"/>
    <lineage>
        <taxon>Eukaryota</taxon>
        <taxon>Viridiplantae</taxon>
        <taxon>Chlorophyta</taxon>
        <taxon>core chlorophytes</taxon>
        <taxon>Trebouxiophyceae</taxon>
        <taxon>Chlorellales</taxon>
        <taxon>Chlorellaceae</taxon>
        <taxon>Chlorella clade</taxon>
        <taxon>Chlorella</taxon>
    </lineage>
</organism>
<evidence type="ECO:0000256" key="2">
    <source>
        <dbReference type="ARBA" id="ARBA00022729"/>
    </source>
</evidence>
<proteinExistence type="inferred from homology"/>
<dbReference type="Pfam" id="PF00933">
    <property type="entry name" value="Glyco_hydro_3"/>
    <property type="match status" value="1"/>
</dbReference>
<feature type="compositionally biased region" description="Low complexity" evidence="5">
    <location>
        <begin position="169"/>
        <end position="178"/>
    </location>
</feature>
<evidence type="ECO:0000259" key="7">
    <source>
        <dbReference type="Pfam" id="PF00933"/>
    </source>
</evidence>
<dbReference type="InterPro" id="IPR036881">
    <property type="entry name" value="Glyco_hydro_3_C_sf"/>
</dbReference>
<keyword evidence="10" id="KW-1185">Reference proteome</keyword>
<evidence type="ECO:0000256" key="1">
    <source>
        <dbReference type="ARBA" id="ARBA00005336"/>
    </source>
</evidence>
<dbReference type="GO" id="GO:0046556">
    <property type="term" value="F:alpha-L-arabinofuranosidase activity"/>
    <property type="evidence" value="ECO:0007669"/>
    <property type="project" value="TreeGrafter"/>
</dbReference>
<dbReference type="PANTHER" id="PTHR42721:SF3">
    <property type="entry name" value="BETA-D-XYLOSIDASE 5-RELATED"/>
    <property type="match status" value="1"/>
</dbReference>
<dbReference type="EMBL" id="JADXDR010000063">
    <property type="protein sequence ID" value="KAI7841512.1"/>
    <property type="molecule type" value="Genomic_DNA"/>
</dbReference>
<evidence type="ECO:0000256" key="5">
    <source>
        <dbReference type="SAM" id="MobiDB-lite"/>
    </source>
</evidence>
<dbReference type="InterPro" id="IPR001764">
    <property type="entry name" value="Glyco_hydro_3_N"/>
</dbReference>
<feature type="domain" description="Glycoside hydrolase family 3 N-terminal" evidence="7">
    <location>
        <begin position="343"/>
        <end position="582"/>
    </location>
</feature>
<reference evidence="9" key="1">
    <citation type="submission" date="2020-11" db="EMBL/GenBank/DDBJ databases">
        <title>Chlorella ohadii genome sequencing and assembly.</title>
        <authorList>
            <person name="Murik O."/>
            <person name="Treves H."/>
            <person name="Kedem I."/>
            <person name="Shotland Y."/>
            <person name="Kaplan A."/>
        </authorList>
    </citation>
    <scope>NUCLEOTIDE SEQUENCE</scope>
    <source>
        <strain evidence="9">1</strain>
    </source>
</reference>
<dbReference type="Gene3D" id="3.40.50.1700">
    <property type="entry name" value="Glycoside hydrolase family 3 C-terminal domain"/>
    <property type="match status" value="1"/>
</dbReference>
<evidence type="ECO:0000313" key="9">
    <source>
        <dbReference type="EMBL" id="KAI7841512.1"/>
    </source>
</evidence>
<dbReference type="GO" id="GO:0031222">
    <property type="term" value="P:arabinan catabolic process"/>
    <property type="evidence" value="ECO:0007669"/>
    <property type="project" value="TreeGrafter"/>
</dbReference>
<keyword evidence="3" id="KW-0378">Hydrolase</keyword>
<dbReference type="PANTHER" id="PTHR42721">
    <property type="entry name" value="SUGAR HYDROLASE-RELATED"/>
    <property type="match status" value="1"/>
</dbReference>
<feature type="transmembrane region" description="Helical" evidence="6">
    <location>
        <begin position="20"/>
        <end position="40"/>
    </location>
</feature>
<dbReference type="InterPro" id="IPR017853">
    <property type="entry name" value="GH"/>
</dbReference>
<feature type="region of interest" description="Disordered" evidence="5">
    <location>
        <begin position="112"/>
        <end position="249"/>
    </location>
</feature>
<dbReference type="Proteomes" id="UP001205105">
    <property type="component" value="Unassembled WGS sequence"/>
</dbReference>
<feature type="compositionally biased region" description="Low complexity" evidence="5">
    <location>
        <begin position="192"/>
        <end position="207"/>
    </location>
</feature>
<dbReference type="GO" id="GO:0045493">
    <property type="term" value="P:xylan catabolic process"/>
    <property type="evidence" value="ECO:0007669"/>
    <property type="project" value="InterPro"/>
</dbReference>
<evidence type="ECO:0000256" key="4">
    <source>
        <dbReference type="ARBA" id="ARBA00023295"/>
    </source>
</evidence>
<gene>
    <name evidence="9" type="ORF">COHA_004904</name>
</gene>
<keyword evidence="6" id="KW-0812">Transmembrane</keyword>
<dbReference type="Pfam" id="PF01915">
    <property type="entry name" value="Glyco_hydro_3_C"/>
    <property type="match status" value="1"/>
</dbReference>
<keyword evidence="6" id="KW-1133">Transmembrane helix</keyword>
<dbReference type="PRINTS" id="PR00133">
    <property type="entry name" value="GLHYDRLASE3"/>
</dbReference>
<protein>
    <submittedName>
        <fullName evidence="9">Uncharacterized protein</fullName>
    </submittedName>
</protein>